<dbReference type="InterPro" id="IPR051251">
    <property type="entry name" value="STK_FNIP-Repeat"/>
</dbReference>
<keyword evidence="2" id="KW-1185">Reference proteome</keyword>
<dbReference type="Proteomes" id="UP000001396">
    <property type="component" value="Unassembled WGS sequence"/>
</dbReference>
<dbReference type="EMBL" id="ADBJ01000002">
    <property type="protein sequence ID" value="EFA86439.1"/>
    <property type="molecule type" value="Genomic_DNA"/>
</dbReference>
<dbReference type="RefSeq" id="XP_020438544.1">
    <property type="nucleotide sequence ID" value="XM_020571270.1"/>
</dbReference>
<dbReference type="PANTHER" id="PTHR32134:SF92">
    <property type="entry name" value="FNIP REPEAT-CONTAINING PROTEIN"/>
    <property type="match status" value="1"/>
</dbReference>
<dbReference type="InterPro" id="IPR008615">
    <property type="entry name" value="FNIP"/>
</dbReference>
<gene>
    <name evidence="1" type="ORF">PPL_00231</name>
</gene>
<dbReference type="SUPFAM" id="SSF52058">
    <property type="entry name" value="L domain-like"/>
    <property type="match status" value="1"/>
</dbReference>
<dbReference type="AlphaFoldDB" id="D3AVW6"/>
<sequence length="430" mass="48565">MLTLTNISLKIIFESLNDSPLDQICFAFSCKKIYNEKSNYLLPTDHSLVNSSNKSRPVSVANWSTLVGNSDHLDLTLELIERSDFAIKDCVSSLKFVWAFAKPLPSTFVIPNHITKLDLAGLINQDIKIGFLPSNLQYLDLSGIRFKSSIEPGLIPESVTKLILPYQYNIPLKPGVIGANVRHLEFGFFYNHPLKESIIPDGVEEIEFGNDFNQPLEYLPWSLKRLKLGGSFNQSIAQEKSLPEGLEQLIFGYHFNQPIPIGCLPPNLRILTFGCNFNQPIVPAGSIPRQIERLEFGYNFNHPIPRDSIPSTRLYFNSIPANVEYLSLGSSFKQRLLLYPIIIGNHRSLLLNENQLLANCSTSFTTPTNISSQQPLLPIQLKELAFGVSLLQQNKFINLQQSITTFTLLLSQPLKARRFNQRSILLMINF</sequence>
<evidence type="ECO:0000313" key="2">
    <source>
        <dbReference type="Proteomes" id="UP000001396"/>
    </source>
</evidence>
<comment type="caution">
    <text evidence="1">The sequence shown here is derived from an EMBL/GenBank/DDBJ whole genome shotgun (WGS) entry which is preliminary data.</text>
</comment>
<dbReference type="Pfam" id="PF05725">
    <property type="entry name" value="FNIP"/>
    <property type="match status" value="4"/>
</dbReference>
<name>D3AVW6_HETP5</name>
<proteinExistence type="predicted"/>
<dbReference type="PANTHER" id="PTHR32134">
    <property type="entry name" value="FNIP REPEAT-CONTAINING PROTEIN"/>
    <property type="match status" value="1"/>
</dbReference>
<dbReference type="GeneID" id="31355765"/>
<protein>
    <recommendedName>
        <fullName evidence="3">FNIP repeat-containing protein</fullName>
    </recommendedName>
</protein>
<evidence type="ECO:0000313" key="1">
    <source>
        <dbReference type="EMBL" id="EFA86439.1"/>
    </source>
</evidence>
<dbReference type="InParanoid" id="D3AVW6"/>
<reference evidence="1 2" key="1">
    <citation type="journal article" date="2011" name="Genome Res.">
        <title>Phylogeny-wide analysis of social amoeba genomes highlights ancient origins for complex intercellular communication.</title>
        <authorList>
            <person name="Heidel A.J."/>
            <person name="Lawal H.M."/>
            <person name="Felder M."/>
            <person name="Schilde C."/>
            <person name="Helps N.R."/>
            <person name="Tunggal B."/>
            <person name="Rivero F."/>
            <person name="John U."/>
            <person name="Schleicher M."/>
            <person name="Eichinger L."/>
            <person name="Platzer M."/>
            <person name="Noegel A.A."/>
            <person name="Schaap P."/>
            <person name="Gloeckner G."/>
        </authorList>
    </citation>
    <scope>NUCLEOTIDE SEQUENCE [LARGE SCALE GENOMIC DNA]</scope>
    <source>
        <strain evidence="2">ATCC 26659 / Pp 5 / PN500</strain>
    </source>
</reference>
<accession>D3AVW6</accession>
<organism evidence="1 2">
    <name type="scientific">Heterostelium pallidum (strain ATCC 26659 / Pp 5 / PN500)</name>
    <name type="common">Cellular slime mold</name>
    <name type="synonym">Polysphondylium pallidum</name>
    <dbReference type="NCBI Taxonomy" id="670386"/>
    <lineage>
        <taxon>Eukaryota</taxon>
        <taxon>Amoebozoa</taxon>
        <taxon>Evosea</taxon>
        <taxon>Eumycetozoa</taxon>
        <taxon>Dictyostelia</taxon>
        <taxon>Acytosteliales</taxon>
        <taxon>Acytosteliaceae</taxon>
        <taxon>Heterostelium</taxon>
    </lineage>
</organism>
<evidence type="ECO:0008006" key="3">
    <source>
        <dbReference type="Google" id="ProtNLM"/>
    </source>
</evidence>